<evidence type="ECO:0000256" key="2">
    <source>
        <dbReference type="ARBA" id="ARBA00022898"/>
    </source>
</evidence>
<keyword evidence="6" id="KW-1185">Reference proteome</keyword>
<dbReference type="PANTHER" id="PTHR32325">
    <property type="entry name" value="BETA-ELIMINATING LYASE-LIKE PROTEIN-RELATED"/>
    <property type="match status" value="1"/>
</dbReference>
<dbReference type="GO" id="GO:0006520">
    <property type="term" value="P:amino acid metabolic process"/>
    <property type="evidence" value="ECO:0007669"/>
    <property type="project" value="InterPro"/>
</dbReference>
<protein>
    <recommendedName>
        <fullName evidence="4">Aromatic amino acid beta-eliminating lyase/threonine aldolase domain-containing protein</fullName>
    </recommendedName>
</protein>
<comment type="cofactor">
    <cofactor evidence="1">
        <name>pyridoxal 5'-phosphate</name>
        <dbReference type="ChEBI" id="CHEBI:597326"/>
    </cofactor>
</comment>
<evidence type="ECO:0000313" key="5">
    <source>
        <dbReference type="EMBL" id="MBB4710335.1"/>
    </source>
</evidence>
<accession>A0A7W7DGW4</accession>
<name>A0A7W7DGW4_9ACTN</name>
<dbReference type="PANTHER" id="PTHR32325:SF4">
    <property type="entry name" value="TRYPTOPHANASE"/>
    <property type="match status" value="1"/>
</dbReference>
<evidence type="ECO:0000259" key="4">
    <source>
        <dbReference type="Pfam" id="PF01212"/>
    </source>
</evidence>
<dbReference type="InterPro" id="IPR015424">
    <property type="entry name" value="PyrdxlP-dep_Trfase"/>
</dbReference>
<dbReference type="EMBL" id="JACHMS010000001">
    <property type="protein sequence ID" value="MBB4710335.1"/>
    <property type="molecule type" value="Genomic_DNA"/>
</dbReference>
<proteinExistence type="predicted"/>
<evidence type="ECO:0000256" key="3">
    <source>
        <dbReference type="SAM" id="MobiDB-lite"/>
    </source>
</evidence>
<dbReference type="Pfam" id="PF01212">
    <property type="entry name" value="Beta_elim_lyase"/>
    <property type="match status" value="1"/>
</dbReference>
<organism evidence="5 6">
    <name type="scientific">Streptomyces luteogriseus</name>
    <dbReference type="NCBI Taxonomy" id="68233"/>
    <lineage>
        <taxon>Bacteria</taxon>
        <taxon>Bacillati</taxon>
        <taxon>Actinomycetota</taxon>
        <taxon>Actinomycetes</taxon>
        <taxon>Kitasatosporales</taxon>
        <taxon>Streptomycetaceae</taxon>
        <taxon>Streptomyces</taxon>
    </lineage>
</organism>
<feature type="domain" description="Aromatic amino acid beta-eliminating lyase/threonine aldolase" evidence="4">
    <location>
        <begin position="6"/>
        <end position="71"/>
    </location>
</feature>
<evidence type="ECO:0000313" key="6">
    <source>
        <dbReference type="Proteomes" id="UP000565089"/>
    </source>
</evidence>
<feature type="compositionally biased region" description="Polar residues" evidence="3">
    <location>
        <begin position="84"/>
        <end position="97"/>
    </location>
</feature>
<sequence length="107" mass="11954">MRPWRTRVAENTWLVTQHEAAYRDMSPRQVAEQAFRRADGCMMSAKKDGIVHIGGFLGLRDRSPGRAVRAAAHRHGRLSHLQAPLSQQHPTNWSGSRSPAERTASAT</sequence>
<dbReference type="InterPro" id="IPR015421">
    <property type="entry name" value="PyrdxlP-dep_Trfase_major"/>
</dbReference>
<gene>
    <name evidence="5" type="ORF">BJ965_000217</name>
</gene>
<comment type="caution">
    <text evidence="5">The sequence shown here is derived from an EMBL/GenBank/DDBJ whole genome shotgun (WGS) entry which is preliminary data.</text>
</comment>
<dbReference type="SUPFAM" id="SSF53383">
    <property type="entry name" value="PLP-dependent transferases"/>
    <property type="match status" value="1"/>
</dbReference>
<feature type="region of interest" description="Disordered" evidence="3">
    <location>
        <begin position="67"/>
        <end position="107"/>
    </location>
</feature>
<dbReference type="Proteomes" id="UP000565089">
    <property type="component" value="Unassembled WGS sequence"/>
</dbReference>
<evidence type="ECO:0000256" key="1">
    <source>
        <dbReference type="ARBA" id="ARBA00001933"/>
    </source>
</evidence>
<dbReference type="InterPro" id="IPR001597">
    <property type="entry name" value="ArAA_b-elim_lyase/Thr_aldolase"/>
</dbReference>
<dbReference type="GO" id="GO:0016829">
    <property type="term" value="F:lyase activity"/>
    <property type="evidence" value="ECO:0007669"/>
    <property type="project" value="InterPro"/>
</dbReference>
<keyword evidence="2" id="KW-0663">Pyridoxal phosphate</keyword>
<reference evidence="5 6" key="1">
    <citation type="submission" date="2020-08" db="EMBL/GenBank/DDBJ databases">
        <title>Sequencing the genomes of 1000 actinobacteria strains.</title>
        <authorList>
            <person name="Klenk H.-P."/>
        </authorList>
    </citation>
    <scope>NUCLEOTIDE SEQUENCE [LARGE SCALE GENOMIC DNA]</scope>
    <source>
        <strain evidence="5 6">DSM 40483</strain>
    </source>
</reference>
<dbReference type="Gene3D" id="3.40.640.10">
    <property type="entry name" value="Type I PLP-dependent aspartate aminotransferase-like (Major domain)"/>
    <property type="match status" value="1"/>
</dbReference>
<dbReference type="AlphaFoldDB" id="A0A7W7DGW4"/>